<feature type="chain" id="PRO_5026858800" evidence="7">
    <location>
        <begin position="23"/>
        <end position="331"/>
    </location>
</feature>
<dbReference type="OrthoDB" id="6157061at2759"/>
<feature type="repeat" description="LDL-receptor class B" evidence="6">
    <location>
        <begin position="123"/>
        <end position="165"/>
    </location>
</feature>
<dbReference type="GO" id="GO:0060070">
    <property type="term" value="P:canonical Wnt signaling pathway"/>
    <property type="evidence" value="ECO:0007669"/>
    <property type="project" value="TreeGrafter"/>
</dbReference>
<dbReference type="GO" id="GO:0017147">
    <property type="term" value="F:Wnt-protein binding"/>
    <property type="evidence" value="ECO:0007669"/>
    <property type="project" value="TreeGrafter"/>
</dbReference>
<dbReference type="InterPro" id="IPR050778">
    <property type="entry name" value="Cueball_EGF_LRP_Nidogen"/>
</dbReference>
<dbReference type="Proteomes" id="UP000507470">
    <property type="component" value="Unassembled WGS sequence"/>
</dbReference>
<dbReference type="EMBL" id="CACVKT020009064">
    <property type="protein sequence ID" value="CAC5419981.1"/>
    <property type="molecule type" value="Genomic_DNA"/>
</dbReference>
<dbReference type="InterPro" id="IPR000033">
    <property type="entry name" value="LDLR_classB_rpt"/>
</dbReference>
<evidence type="ECO:0000256" key="6">
    <source>
        <dbReference type="PROSITE-ProRule" id="PRU00461"/>
    </source>
</evidence>
<evidence type="ECO:0000256" key="5">
    <source>
        <dbReference type="ARBA" id="ARBA00023180"/>
    </source>
</evidence>
<dbReference type="SUPFAM" id="SSF63825">
    <property type="entry name" value="YWTD domain"/>
    <property type="match status" value="1"/>
</dbReference>
<keyword evidence="9" id="KW-1185">Reference proteome</keyword>
<sequence>MVTILSSTILAFYLVGLKFGNGEETTPGSCSFSGIGPQLLFSNNTHVLLNALDSDNPRTLVETMAGSVLFVDYHFVDGSIYWSDLNKKIISRKMCPLGNENSVIEIIIRNSKPMGIAVDSLNDHLYWADQDGAAIKRSNLNGSNIEVILDKSLQTPVAITVDTSNRWLYFSDHGKQTIERCKFDGSSRRTLISDDVQTPYGLALDLNSKRLYWTDSALYHIKSSNLDGTDVKLVSVDVSSLVDKIEIVVMGIDLYGPYMYVSNLGTGIYRIQKNKENAVPKRISGTHHSVYGVKITKSHTNDATTVKGSVGQMIILFAGMLFVEFQNINSI</sequence>
<evidence type="ECO:0000313" key="8">
    <source>
        <dbReference type="EMBL" id="CAC5419981.1"/>
    </source>
</evidence>
<accession>A0A6J8ELN7</accession>
<evidence type="ECO:0000256" key="2">
    <source>
        <dbReference type="ARBA" id="ARBA00022729"/>
    </source>
</evidence>
<evidence type="ECO:0000256" key="7">
    <source>
        <dbReference type="SAM" id="SignalP"/>
    </source>
</evidence>
<organism evidence="8 9">
    <name type="scientific">Mytilus coruscus</name>
    <name type="common">Sea mussel</name>
    <dbReference type="NCBI Taxonomy" id="42192"/>
    <lineage>
        <taxon>Eukaryota</taxon>
        <taxon>Metazoa</taxon>
        <taxon>Spiralia</taxon>
        <taxon>Lophotrochozoa</taxon>
        <taxon>Mollusca</taxon>
        <taxon>Bivalvia</taxon>
        <taxon>Autobranchia</taxon>
        <taxon>Pteriomorphia</taxon>
        <taxon>Mytilida</taxon>
        <taxon>Mytiloidea</taxon>
        <taxon>Mytilidae</taxon>
        <taxon>Mytilinae</taxon>
        <taxon>Mytilus</taxon>
    </lineage>
</organism>
<evidence type="ECO:0000256" key="4">
    <source>
        <dbReference type="ARBA" id="ARBA00023157"/>
    </source>
</evidence>
<dbReference type="GO" id="GO:0005886">
    <property type="term" value="C:plasma membrane"/>
    <property type="evidence" value="ECO:0007669"/>
    <property type="project" value="TreeGrafter"/>
</dbReference>
<dbReference type="InterPro" id="IPR011042">
    <property type="entry name" value="6-blade_b-propeller_TolB-like"/>
</dbReference>
<evidence type="ECO:0000256" key="1">
    <source>
        <dbReference type="ARBA" id="ARBA00022536"/>
    </source>
</evidence>
<name>A0A6J8ELN7_MYTCO</name>
<keyword evidence="3" id="KW-0677">Repeat</keyword>
<feature type="repeat" description="LDL-receptor class B" evidence="6">
    <location>
        <begin position="166"/>
        <end position="208"/>
    </location>
</feature>
<keyword evidence="5" id="KW-0325">Glycoprotein</keyword>
<dbReference type="Gene3D" id="2.120.10.30">
    <property type="entry name" value="TolB, C-terminal domain"/>
    <property type="match status" value="1"/>
</dbReference>
<dbReference type="AlphaFoldDB" id="A0A6J8ELN7"/>
<keyword evidence="4" id="KW-1015">Disulfide bond</keyword>
<gene>
    <name evidence="8" type="ORF">MCOR_52255</name>
</gene>
<proteinExistence type="predicted"/>
<protein>
    <submittedName>
        <fullName evidence="8">LRP5_6</fullName>
    </submittedName>
</protein>
<dbReference type="Pfam" id="PF00058">
    <property type="entry name" value="Ldl_recept_b"/>
    <property type="match status" value="2"/>
</dbReference>
<keyword evidence="1" id="KW-0245">EGF-like domain</keyword>
<keyword evidence="2 7" id="KW-0732">Signal</keyword>
<dbReference type="PANTHER" id="PTHR46513:SF13">
    <property type="entry name" value="EGF-LIKE DOMAIN-CONTAINING PROTEIN"/>
    <property type="match status" value="1"/>
</dbReference>
<evidence type="ECO:0000313" key="9">
    <source>
        <dbReference type="Proteomes" id="UP000507470"/>
    </source>
</evidence>
<reference evidence="8 9" key="1">
    <citation type="submission" date="2020-06" db="EMBL/GenBank/DDBJ databases">
        <authorList>
            <person name="Li R."/>
            <person name="Bekaert M."/>
        </authorList>
    </citation>
    <scope>NUCLEOTIDE SEQUENCE [LARGE SCALE GENOMIC DNA]</scope>
    <source>
        <strain evidence="9">wild</strain>
    </source>
</reference>
<dbReference type="PANTHER" id="PTHR46513">
    <property type="entry name" value="VITELLOGENIN RECEPTOR-LIKE PROTEIN-RELATED-RELATED"/>
    <property type="match status" value="1"/>
</dbReference>
<dbReference type="PROSITE" id="PS51120">
    <property type="entry name" value="LDLRB"/>
    <property type="match status" value="2"/>
</dbReference>
<evidence type="ECO:0000256" key="3">
    <source>
        <dbReference type="ARBA" id="ARBA00022737"/>
    </source>
</evidence>
<dbReference type="SMART" id="SM00135">
    <property type="entry name" value="LY"/>
    <property type="match status" value="4"/>
</dbReference>
<feature type="signal peptide" evidence="7">
    <location>
        <begin position="1"/>
        <end position="22"/>
    </location>
</feature>
<dbReference type="GO" id="GO:0042813">
    <property type="term" value="F:Wnt receptor activity"/>
    <property type="evidence" value="ECO:0007669"/>
    <property type="project" value="TreeGrafter"/>
</dbReference>
<dbReference type="FunFam" id="2.120.10.30:FF:000241">
    <property type="entry name" value="Low-density lipoprotein receptor-related protein 6"/>
    <property type="match status" value="1"/>
</dbReference>